<dbReference type="PANTHER" id="PTHR12277">
    <property type="entry name" value="ALPHA/BETA HYDROLASE DOMAIN-CONTAINING PROTEIN"/>
    <property type="match status" value="1"/>
</dbReference>
<dbReference type="OrthoDB" id="9798884at2"/>
<dbReference type="AlphaFoldDB" id="A0A2S9KI16"/>
<dbReference type="Proteomes" id="UP000238326">
    <property type="component" value="Unassembled WGS sequence"/>
</dbReference>
<dbReference type="Gene3D" id="3.40.50.1820">
    <property type="entry name" value="alpha/beta hydrolase"/>
    <property type="match status" value="1"/>
</dbReference>
<organism evidence="2 3">
    <name type="scientific">Malikia spinosa</name>
    <dbReference type="NCBI Taxonomy" id="86180"/>
    <lineage>
        <taxon>Bacteria</taxon>
        <taxon>Pseudomonadati</taxon>
        <taxon>Pseudomonadota</taxon>
        <taxon>Betaproteobacteria</taxon>
        <taxon>Burkholderiales</taxon>
        <taxon>Comamonadaceae</taxon>
        <taxon>Malikia</taxon>
    </lineage>
</organism>
<reference evidence="2 3" key="1">
    <citation type="submission" date="2018-03" db="EMBL/GenBank/DDBJ databases">
        <title>Comparative genomics illustrates the genes involved in a hyperalkaliphilic mechanisms of Serpentinomonas isolated from highly-alkaline calcium-rich serpentinized springs.</title>
        <authorList>
            <person name="Suzuki S."/>
            <person name="Ishii S."/>
            <person name="Walworth N."/>
            <person name="Bird L."/>
            <person name="Kuenen J.G."/>
            <person name="Nealson K.H."/>
        </authorList>
    </citation>
    <scope>NUCLEOTIDE SEQUENCE [LARGE SCALE GENOMIC DNA]</scope>
    <source>
        <strain evidence="2 3">83</strain>
    </source>
</reference>
<protein>
    <recommendedName>
        <fullName evidence="4">Alpha/beta hydrolase</fullName>
    </recommendedName>
</protein>
<comment type="caution">
    <text evidence="2">The sequence shown here is derived from an EMBL/GenBank/DDBJ whole genome shotgun (WGS) entry which is preliminary data.</text>
</comment>
<dbReference type="EMBL" id="PVLR01000007">
    <property type="protein sequence ID" value="PRD70088.1"/>
    <property type="molecule type" value="Genomic_DNA"/>
</dbReference>
<evidence type="ECO:0000256" key="1">
    <source>
        <dbReference type="SAM" id="MobiDB-lite"/>
    </source>
</evidence>
<feature type="region of interest" description="Disordered" evidence="1">
    <location>
        <begin position="260"/>
        <end position="279"/>
    </location>
</feature>
<dbReference type="RefSeq" id="WP_105728416.1">
    <property type="nucleotide sequence ID" value="NZ_PVLR01000007.1"/>
</dbReference>
<dbReference type="PANTHER" id="PTHR12277:SF81">
    <property type="entry name" value="PROTEIN ABHD13"/>
    <property type="match status" value="1"/>
</dbReference>
<evidence type="ECO:0000313" key="2">
    <source>
        <dbReference type="EMBL" id="PRD70088.1"/>
    </source>
</evidence>
<evidence type="ECO:0000313" key="3">
    <source>
        <dbReference type="Proteomes" id="UP000238326"/>
    </source>
</evidence>
<keyword evidence="3" id="KW-1185">Reference proteome</keyword>
<sequence length="279" mass="30753">MLLPLLLLAIALALLTLPLALQRNLLFPAPKKNAVLASSSHRIEEFAIPVGERSLRAYLASPIDAPARPSGLLYFNGRREHPTSIFRCLGQMPDQHLLCFHYEKLGPSLRKPDEARLVADGVAMLDWLSATLGLDPSELAIAGRSLGSGIAIQVCALRPVRRLVLVSPYARLIEPVRAALPLMREWMLKDQFRSVEHIERVTCPTLLVLGERDQTVPAAASRRLFRAWPGELSECSIAHSGHRGLLKRPEVQRAIAEFCRPDSSDRPAPGHVRTAETAA</sequence>
<dbReference type="InterPro" id="IPR029058">
    <property type="entry name" value="AB_hydrolase_fold"/>
</dbReference>
<accession>A0A2S9KI16</accession>
<proteinExistence type="predicted"/>
<evidence type="ECO:0008006" key="4">
    <source>
        <dbReference type="Google" id="ProtNLM"/>
    </source>
</evidence>
<gene>
    <name evidence="2" type="ORF">C6P61_02850</name>
</gene>
<dbReference type="SUPFAM" id="SSF53474">
    <property type="entry name" value="alpha/beta-Hydrolases"/>
    <property type="match status" value="1"/>
</dbReference>
<name>A0A2S9KI16_9BURK</name>